<evidence type="ECO:0000259" key="8">
    <source>
        <dbReference type="PROSITE" id="PS51645"/>
    </source>
</evidence>
<name>A0ABV7HQB5_9GAMM</name>
<evidence type="ECO:0000256" key="4">
    <source>
        <dbReference type="ARBA" id="ARBA00022630"/>
    </source>
</evidence>
<evidence type="ECO:0000256" key="3">
    <source>
        <dbReference type="ARBA" id="ARBA00005862"/>
    </source>
</evidence>
<evidence type="ECO:0000313" key="9">
    <source>
        <dbReference type="EMBL" id="MFC3154918.1"/>
    </source>
</evidence>
<comment type="similarity">
    <text evidence="3">Belongs to the DNA photolyase class-1 family.</text>
</comment>
<dbReference type="Pfam" id="PF03441">
    <property type="entry name" value="FAD_binding_7"/>
    <property type="match status" value="1"/>
</dbReference>
<evidence type="ECO:0000256" key="7">
    <source>
        <dbReference type="RuleBase" id="RU004182"/>
    </source>
</evidence>
<evidence type="ECO:0000313" key="10">
    <source>
        <dbReference type="Proteomes" id="UP001595548"/>
    </source>
</evidence>
<comment type="cofactor">
    <cofactor evidence="2">
        <name>FAD</name>
        <dbReference type="ChEBI" id="CHEBI:57692"/>
    </cofactor>
</comment>
<evidence type="ECO:0000256" key="2">
    <source>
        <dbReference type="ARBA" id="ARBA00001974"/>
    </source>
</evidence>
<evidence type="ECO:0000256" key="5">
    <source>
        <dbReference type="ARBA" id="ARBA00022827"/>
    </source>
</evidence>
<comment type="caution">
    <text evidence="9">The sequence shown here is derived from an EMBL/GenBank/DDBJ whole genome shotgun (WGS) entry which is preliminary data.</text>
</comment>
<dbReference type="InterPro" id="IPR005101">
    <property type="entry name" value="Cryptochr/Photolyase_FAD-bd"/>
</dbReference>
<organism evidence="9 10">
    <name type="scientific">Gilvimarinus japonicus</name>
    <dbReference type="NCBI Taxonomy" id="1796469"/>
    <lineage>
        <taxon>Bacteria</taxon>
        <taxon>Pseudomonadati</taxon>
        <taxon>Pseudomonadota</taxon>
        <taxon>Gammaproteobacteria</taxon>
        <taxon>Cellvibrionales</taxon>
        <taxon>Cellvibrionaceae</taxon>
        <taxon>Gilvimarinus</taxon>
    </lineage>
</organism>
<dbReference type="RefSeq" id="WP_382415391.1">
    <property type="nucleotide sequence ID" value="NZ_AP031500.1"/>
</dbReference>
<dbReference type="Gene3D" id="1.25.40.80">
    <property type="match status" value="1"/>
</dbReference>
<feature type="domain" description="Photolyase/cryptochrome alpha/beta" evidence="8">
    <location>
        <begin position="1"/>
        <end position="135"/>
    </location>
</feature>
<comment type="similarity">
    <text evidence="7">Belongs to the DNA photolyase family.</text>
</comment>
<dbReference type="InterPro" id="IPR002081">
    <property type="entry name" value="Cryptochrome/DNA_photolyase_1"/>
</dbReference>
<dbReference type="PANTHER" id="PTHR11455:SF9">
    <property type="entry name" value="CRYPTOCHROME CIRCADIAN CLOCK 5 ISOFORM X1"/>
    <property type="match status" value="1"/>
</dbReference>
<dbReference type="PROSITE" id="PS51645">
    <property type="entry name" value="PHR_CRY_ALPHA_BETA"/>
    <property type="match status" value="1"/>
</dbReference>
<keyword evidence="5 7" id="KW-0274">FAD</keyword>
<comment type="cofactor">
    <cofactor evidence="1">
        <name>(6R)-5,10-methylene-5,6,7,8-tetrahydrofolate</name>
        <dbReference type="ChEBI" id="CHEBI:15636"/>
    </cofactor>
</comment>
<reference evidence="10" key="1">
    <citation type="journal article" date="2019" name="Int. J. Syst. Evol. Microbiol.">
        <title>The Global Catalogue of Microorganisms (GCM) 10K type strain sequencing project: providing services to taxonomists for standard genome sequencing and annotation.</title>
        <authorList>
            <consortium name="The Broad Institute Genomics Platform"/>
            <consortium name="The Broad Institute Genome Sequencing Center for Infectious Disease"/>
            <person name="Wu L."/>
            <person name="Ma J."/>
        </authorList>
    </citation>
    <scope>NUCLEOTIDE SEQUENCE [LARGE SCALE GENOMIC DNA]</scope>
    <source>
        <strain evidence="10">KCTC 52141</strain>
    </source>
</reference>
<sequence>MNTLMWFRSDLRLSDNPALYHGLKACEGDMLGCYILCQQFIDEHPINPRQLWFIYEHLKLLQQAFARAGRAFKVLTVKNASDVPAAIHELCAEQGVGKLVFNAEYPLNELRRDKAVVATLEAENINCKRYHDRALVPPGMLTTQQDTPYKVYTPFSRAWRSQVKGVTFKIYQSDMNAIAAASDSPLAKGSDRALLDDAFAPYLKQSVTAPMQALWSVGERAAKAALTDFCRDRVAGYQHDRDYPATEGTSRLSPYLAIGVLSPKQCFVAARDTVGGFWGDDEDVACWVGELIWRDFYMHIIAAFPALSRHRPMQVYTEGFAWSYNKDDFQRWCQGQTGIPIVDAAMRQLNQTGWMHNRLRMVSAMFLTKNLRIDWRMGERYFMEQLIDADFCANNGGWQWSASTGTDAAPYFRIMNPQSQSERFDADGAFIRRFVPELKNVTGKKIHNPDGCVDNYPAPMVDLKESRATTIAMFKDLKGTA</sequence>
<dbReference type="NCBIfam" id="NF007955">
    <property type="entry name" value="PRK10674.1"/>
    <property type="match status" value="1"/>
</dbReference>
<dbReference type="InterPro" id="IPR018394">
    <property type="entry name" value="DNA_photolyase_1_CS_C"/>
</dbReference>
<dbReference type="EMBL" id="JBHRTL010000006">
    <property type="protein sequence ID" value="MFC3154918.1"/>
    <property type="molecule type" value="Genomic_DNA"/>
</dbReference>
<protein>
    <submittedName>
        <fullName evidence="9">Deoxyribodipyrimidine photo-lyase</fullName>
        <ecNumber evidence="9">4.1.99.3</ecNumber>
    </submittedName>
</protein>
<keyword evidence="4 7" id="KW-0285">Flavoprotein</keyword>
<proteinExistence type="inferred from homology"/>
<keyword evidence="6 7" id="KW-0157">Chromophore</keyword>
<dbReference type="Proteomes" id="UP001595548">
    <property type="component" value="Unassembled WGS sequence"/>
</dbReference>
<dbReference type="PRINTS" id="PR00147">
    <property type="entry name" value="DNAPHOTLYASE"/>
</dbReference>
<dbReference type="EC" id="4.1.99.3" evidence="9"/>
<dbReference type="Pfam" id="PF00875">
    <property type="entry name" value="DNA_photolyase"/>
    <property type="match status" value="1"/>
</dbReference>
<dbReference type="InterPro" id="IPR036134">
    <property type="entry name" value="Crypto/Photolyase_FAD-like_sf"/>
</dbReference>
<keyword evidence="10" id="KW-1185">Reference proteome</keyword>
<dbReference type="InterPro" id="IPR006050">
    <property type="entry name" value="DNA_photolyase_N"/>
</dbReference>
<dbReference type="PANTHER" id="PTHR11455">
    <property type="entry name" value="CRYPTOCHROME"/>
    <property type="match status" value="1"/>
</dbReference>
<keyword evidence="9" id="KW-0456">Lyase</keyword>
<dbReference type="InterPro" id="IPR014729">
    <property type="entry name" value="Rossmann-like_a/b/a_fold"/>
</dbReference>
<evidence type="ECO:0000256" key="6">
    <source>
        <dbReference type="ARBA" id="ARBA00022991"/>
    </source>
</evidence>
<dbReference type="InterPro" id="IPR036155">
    <property type="entry name" value="Crypto/Photolyase_N_sf"/>
</dbReference>
<dbReference type="SUPFAM" id="SSF48173">
    <property type="entry name" value="Cryptochrome/photolyase FAD-binding domain"/>
    <property type="match status" value="1"/>
</dbReference>
<dbReference type="PROSITE" id="PS00394">
    <property type="entry name" value="DNA_PHOTOLYASES_1_1"/>
    <property type="match status" value="1"/>
</dbReference>
<dbReference type="Gene3D" id="3.40.50.620">
    <property type="entry name" value="HUPs"/>
    <property type="match status" value="1"/>
</dbReference>
<accession>A0ABV7HQB5</accession>
<dbReference type="GO" id="GO:0003904">
    <property type="term" value="F:deoxyribodipyrimidine photo-lyase activity"/>
    <property type="evidence" value="ECO:0007669"/>
    <property type="project" value="UniProtKB-EC"/>
</dbReference>
<dbReference type="SUPFAM" id="SSF52425">
    <property type="entry name" value="Cryptochrome/photolyase, N-terminal domain"/>
    <property type="match status" value="1"/>
</dbReference>
<dbReference type="Gene3D" id="1.10.579.10">
    <property type="entry name" value="DNA Cyclobutane Dipyrimidine Photolyase, subunit A, domain 3"/>
    <property type="match status" value="1"/>
</dbReference>
<gene>
    <name evidence="9" type="primary">phrB</name>
    <name evidence="9" type="ORF">ACFOEB_06855</name>
</gene>
<evidence type="ECO:0000256" key="1">
    <source>
        <dbReference type="ARBA" id="ARBA00001932"/>
    </source>
</evidence>